<dbReference type="PANTHER" id="PTHR24286:SF384">
    <property type="entry name" value="P450, PUTATIVE (EUROFUNG)-RELATED"/>
    <property type="match status" value="1"/>
</dbReference>
<gene>
    <name evidence="7" type="ORF">OLC1_LOCUS5246</name>
</gene>
<dbReference type="EMBL" id="OX459119">
    <property type="protein sequence ID" value="CAI9093962.1"/>
    <property type="molecule type" value="Genomic_DNA"/>
</dbReference>
<dbReference type="GO" id="GO:0020037">
    <property type="term" value="F:heme binding"/>
    <property type="evidence" value="ECO:0007669"/>
    <property type="project" value="InterPro"/>
</dbReference>
<protein>
    <submittedName>
        <fullName evidence="7">OLC1v1029586C1</fullName>
    </submittedName>
</protein>
<dbReference type="AlphaFoldDB" id="A0AAV1CHK1"/>
<dbReference type="GO" id="GO:0016705">
    <property type="term" value="F:oxidoreductase activity, acting on paired donors, with incorporation or reduction of molecular oxygen"/>
    <property type="evidence" value="ECO:0007669"/>
    <property type="project" value="InterPro"/>
</dbReference>
<evidence type="ECO:0000256" key="2">
    <source>
        <dbReference type="ARBA" id="ARBA00022617"/>
    </source>
</evidence>
<dbReference type="GO" id="GO:0005506">
    <property type="term" value="F:iron ion binding"/>
    <property type="evidence" value="ECO:0007669"/>
    <property type="project" value="InterPro"/>
</dbReference>
<dbReference type="Proteomes" id="UP001161247">
    <property type="component" value="Chromosome 2"/>
</dbReference>
<evidence type="ECO:0000256" key="1">
    <source>
        <dbReference type="ARBA" id="ARBA00010617"/>
    </source>
</evidence>
<dbReference type="PANTHER" id="PTHR24286">
    <property type="entry name" value="CYTOCHROME P450 26"/>
    <property type="match status" value="1"/>
</dbReference>
<dbReference type="InterPro" id="IPR036396">
    <property type="entry name" value="Cyt_P450_sf"/>
</dbReference>
<evidence type="ECO:0000256" key="6">
    <source>
        <dbReference type="ARBA" id="ARBA00023033"/>
    </source>
</evidence>
<name>A0AAV1CHK1_OLDCO</name>
<proteinExistence type="inferred from homology"/>
<keyword evidence="2" id="KW-0349">Heme</keyword>
<dbReference type="GO" id="GO:0004497">
    <property type="term" value="F:monooxygenase activity"/>
    <property type="evidence" value="ECO:0007669"/>
    <property type="project" value="UniProtKB-KW"/>
</dbReference>
<accession>A0AAV1CHK1</accession>
<comment type="similarity">
    <text evidence="1">Belongs to the cytochrome P450 family.</text>
</comment>
<evidence type="ECO:0000313" key="8">
    <source>
        <dbReference type="Proteomes" id="UP001161247"/>
    </source>
</evidence>
<keyword evidence="6" id="KW-0503">Monooxygenase</keyword>
<keyword evidence="3" id="KW-0479">Metal-binding</keyword>
<keyword evidence="4" id="KW-0560">Oxidoreductase</keyword>
<evidence type="ECO:0000256" key="4">
    <source>
        <dbReference type="ARBA" id="ARBA00023002"/>
    </source>
</evidence>
<organism evidence="7 8">
    <name type="scientific">Oldenlandia corymbosa var. corymbosa</name>
    <dbReference type="NCBI Taxonomy" id="529605"/>
    <lineage>
        <taxon>Eukaryota</taxon>
        <taxon>Viridiplantae</taxon>
        <taxon>Streptophyta</taxon>
        <taxon>Embryophyta</taxon>
        <taxon>Tracheophyta</taxon>
        <taxon>Spermatophyta</taxon>
        <taxon>Magnoliopsida</taxon>
        <taxon>eudicotyledons</taxon>
        <taxon>Gunneridae</taxon>
        <taxon>Pentapetalae</taxon>
        <taxon>asterids</taxon>
        <taxon>lamiids</taxon>
        <taxon>Gentianales</taxon>
        <taxon>Rubiaceae</taxon>
        <taxon>Rubioideae</taxon>
        <taxon>Spermacoceae</taxon>
        <taxon>Hedyotis-Oldenlandia complex</taxon>
        <taxon>Oldenlandia</taxon>
    </lineage>
</organism>
<dbReference type="Gene3D" id="1.10.630.10">
    <property type="entry name" value="Cytochrome P450"/>
    <property type="match status" value="1"/>
</dbReference>
<reference evidence="7" key="1">
    <citation type="submission" date="2023-03" db="EMBL/GenBank/DDBJ databases">
        <authorList>
            <person name="Julca I."/>
        </authorList>
    </citation>
    <scope>NUCLEOTIDE SEQUENCE</scope>
</reference>
<evidence type="ECO:0000313" key="7">
    <source>
        <dbReference type="EMBL" id="CAI9093962.1"/>
    </source>
</evidence>
<keyword evidence="8" id="KW-1185">Reference proteome</keyword>
<keyword evidence="5" id="KW-0408">Iron</keyword>
<evidence type="ECO:0000256" key="5">
    <source>
        <dbReference type="ARBA" id="ARBA00023004"/>
    </source>
</evidence>
<evidence type="ECO:0000256" key="3">
    <source>
        <dbReference type="ARBA" id="ARBA00022723"/>
    </source>
</evidence>
<sequence length="275" mass="30355">MDHQKGTVVICFVTTADCDSVVLKADDQEELKLPPGSTGWPLLGEILDFYSKAQKGVLEELICGREGSKKLLKLWWPSAIHKLFPKSDVKTSADRMRTISAFITTILKGNAIREYVAVFDAIIKQQLQTQWISESEQVVEVGEMARKYALNSACKIFLGLDDPEKLNELETELKVLAIGAHSTPIDFPGTALNRGVKASKKIRKEIEAVFRQKKKKIGLNVTSADDDDDDPVSGKTSSMETDYALNTLLSTDENGNELISEVDMASHLTSVLHTA</sequence>
<dbReference type="GO" id="GO:0016125">
    <property type="term" value="P:sterol metabolic process"/>
    <property type="evidence" value="ECO:0007669"/>
    <property type="project" value="TreeGrafter"/>
</dbReference>
<dbReference type="SUPFAM" id="SSF48264">
    <property type="entry name" value="Cytochrome P450"/>
    <property type="match status" value="1"/>
</dbReference>